<dbReference type="GO" id="GO:0005794">
    <property type="term" value="C:Golgi apparatus"/>
    <property type="evidence" value="ECO:0007669"/>
    <property type="project" value="TreeGrafter"/>
</dbReference>
<proteinExistence type="predicted"/>
<dbReference type="Proteomes" id="UP001515480">
    <property type="component" value="Unassembled WGS sequence"/>
</dbReference>
<feature type="signal peptide" evidence="1">
    <location>
        <begin position="1"/>
        <end position="19"/>
    </location>
</feature>
<dbReference type="Pfam" id="PF24785">
    <property type="entry name" value="RXYLT1_C"/>
    <property type="match status" value="1"/>
</dbReference>
<keyword evidence="4" id="KW-1185">Reference proteome</keyword>
<dbReference type="GO" id="GO:0035269">
    <property type="term" value="P:protein O-linked glycosylation via mannose"/>
    <property type="evidence" value="ECO:0007669"/>
    <property type="project" value="InterPro"/>
</dbReference>
<evidence type="ECO:0000256" key="1">
    <source>
        <dbReference type="SAM" id="SignalP"/>
    </source>
</evidence>
<gene>
    <name evidence="3" type="ORF">AB1Y20_015759</name>
</gene>
<dbReference type="AlphaFoldDB" id="A0AB34JYN9"/>
<dbReference type="EMBL" id="JBGBPQ010000003">
    <property type="protein sequence ID" value="KAL1527076.1"/>
    <property type="molecule type" value="Genomic_DNA"/>
</dbReference>
<sequence>MLPPPLAVLAILAVHRVHLQPAELIAGTPPTADPPALLNITLLGFAINRSVPSRWAGHSHSLEYLRRISTGAVDGALLQWEKDEDTVVEEEDFLRRYLPYAQPNWVVYVHASNLMEQPELLCRGGAYGRGSSFGRALLAHPTPLTLVVQDSCCNLADVEAHPQHTLFRNVFNDRLEARWEAGDPSLRDFPYGTNSALKASVLAELQQGKRKPSDRRAFLLTFTGHNTGSWTPRGYRCQAAHAFSAVKDRVELLAERVMSGRPLMEAASSPTPTNGSKRVFFKLTEGGTFLPLPNCTAPHTPYGELNLNFTTLVTESVFGLAPPGDVWESYRLWELIEAGTIPIVQRTQAEEYAGCKDASSHVLKTMDGVLYVDDYAELPALLERVFANGWSGVLELQARLRKSYDAVHQRVRRSLAKVAQQQ</sequence>
<feature type="chain" id="PRO_5044331614" description="RXYLT1 C-terminal domain-containing protein" evidence="1">
    <location>
        <begin position="20"/>
        <end position="422"/>
    </location>
</feature>
<name>A0AB34JYN9_PRYPA</name>
<feature type="domain" description="RXYLT1 C-terminal" evidence="2">
    <location>
        <begin position="308"/>
        <end position="420"/>
    </location>
</feature>
<accession>A0AB34JYN9</accession>
<evidence type="ECO:0000313" key="4">
    <source>
        <dbReference type="Proteomes" id="UP001515480"/>
    </source>
</evidence>
<protein>
    <recommendedName>
        <fullName evidence="2">RXYLT1 C-terminal domain-containing protein</fullName>
    </recommendedName>
</protein>
<dbReference type="GO" id="GO:0120053">
    <property type="term" value="F:ribitol beta-1,4-xylosyltransferase activity"/>
    <property type="evidence" value="ECO:0007669"/>
    <property type="project" value="InterPro"/>
</dbReference>
<keyword evidence="1" id="KW-0732">Signal</keyword>
<evidence type="ECO:0000259" key="2">
    <source>
        <dbReference type="Pfam" id="PF24785"/>
    </source>
</evidence>
<dbReference type="InterPro" id="IPR055286">
    <property type="entry name" value="RXYLT1-like"/>
</dbReference>
<dbReference type="InterPro" id="IPR057538">
    <property type="entry name" value="RXYLT1_C"/>
</dbReference>
<dbReference type="PANTHER" id="PTHR15576">
    <property type="entry name" value="RIBITOL-5-PHOSPHATE XYLOSYLTRANSFERASE 1"/>
    <property type="match status" value="1"/>
</dbReference>
<dbReference type="PANTHER" id="PTHR15576:SF1">
    <property type="entry name" value="RIBITOL-5-PHOSPHATE XYLOSYLTRANSFERASE 1"/>
    <property type="match status" value="1"/>
</dbReference>
<evidence type="ECO:0000313" key="3">
    <source>
        <dbReference type="EMBL" id="KAL1527076.1"/>
    </source>
</evidence>
<comment type="caution">
    <text evidence="3">The sequence shown here is derived from an EMBL/GenBank/DDBJ whole genome shotgun (WGS) entry which is preliminary data.</text>
</comment>
<organism evidence="3 4">
    <name type="scientific">Prymnesium parvum</name>
    <name type="common">Toxic golden alga</name>
    <dbReference type="NCBI Taxonomy" id="97485"/>
    <lineage>
        <taxon>Eukaryota</taxon>
        <taxon>Haptista</taxon>
        <taxon>Haptophyta</taxon>
        <taxon>Prymnesiophyceae</taxon>
        <taxon>Prymnesiales</taxon>
        <taxon>Prymnesiaceae</taxon>
        <taxon>Prymnesium</taxon>
    </lineage>
</organism>
<reference evidence="3 4" key="1">
    <citation type="journal article" date="2024" name="Science">
        <title>Giant polyketide synthase enzymes in the biosynthesis of giant marine polyether toxins.</title>
        <authorList>
            <person name="Fallon T.R."/>
            <person name="Shende V.V."/>
            <person name="Wierzbicki I.H."/>
            <person name="Pendleton A.L."/>
            <person name="Watervoot N.F."/>
            <person name="Auber R.P."/>
            <person name="Gonzalez D.J."/>
            <person name="Wisecaver J.H."/>
            <person name="Moore B.S."/>
        </authorList>
    </citation>
    <scope>NUCLEOTIDE SEQUENCE [LARGE SCALE GENOMIC DNA]</scope>
    <source>
        <strain evidence="3 4">12B1</strain>
    </source>
</reference>